<dbReference type="Proteomes" id="UP000236370">
    <property type="component" value="Unassembled WGS sequence"/>
</dbReference>
<comment type="caution">
    <text evidence="1">The sequence shown here is derived from an EMBL/GenBank/DDBJ whole genome shotgun (WGS) entry which is preliminary data.</text>
</comment>
<evidence type="ECO:0000313" key="3">
    <source>
        <dbReference type="Proteomes" id="UP000236370"/>
    </source>
</evidence>
<dbReference type="AlphaFoldDB" id="A0A2J8KKV5"/>
<accession>A0A2J8KKV5</accession>
<dbReference type="EMBL" id="NBAG03000357">
    <property type="protein sequence ID" value="PNI35636.1"/>
    <property type="molecule type" value="Genomic_DNA"/>
</dbReference>
<evidence type="ECO:0000313" key="2">
    <source>
        <dbReference type="EMBL" id="PNI35645.1"/>
    </source>
</evidence>
<dbReference type="GO" id="GO:0005242">
    <property type="term" value="F:inward rectifier potassium channel activity"/>
    <property type="evidence" value="ECO:0007669"/>
    <property type="project" value="InterPro"/>
</dbReference>
<protein>
    <submittedName>
        <fullName evidence="1 2">KCNJ16 isoform 1</fullName>
    </submittedName>
</protein>
<organism evidence="1 3">
    <name type="scientific">Pan troglodytes</name>
    <name type="common">Chimpanzee</name>
    <dbReference type="NCBI Taxonomy" id="9598"/>
    <lineage>
        <taxon>Eukaryota</taxon>
        <taxon>Metazoa</taxon>
        <taxon>Chordata</taxon>
        <taxon>Craniata</taxon>
        <taxon>Vertebrata</taxon>
        <taxon>Euteleostomi</taxon>
        <taxon>Mammalia</taxon>
        <taxon>Eutheria</taxon>
        <taxon>Euarchontoglires</taxon>
        <taxon>Primates</taxon>
        <taxon>Haplorrhini</taxon>
        <taxon>Catarrhini</taxon>
        <taxon>Hominidae</taxon>
        <taxon>Pan</taxon>
    </lineage>
</organism>
<reference evidence="1 3" key="1">
    <citation type="submission" date="2017-12" db="EMBL/GenBank/DDBJ databases">
        <title>High-resolution comparative analysis of great ape genomes.</title>
        <authorList>
            <person name="Pollen A."/>
            <person name="Hastie A."/>
            <person name="Hormozdiari F."/>
            <person name="Dougherty M."/>
            <person name="Liu R."/>
            <person name="Chaisson M."/>
            <person name="Hoppe E."/>
            <person name="Hill C."/>
            <person name="Pang A."/>
            <person name="Hillier L."/>
            <person name="Baker C."/>
            <person name="Armstrong J."/>
            <person name="Shendure J."/>
            <person name="Paten B."/>
            <person name="Wilson R."/>
            <person name="Chao H."/>
            <person name="Schneider V."/>
            <person name="Ventura M."/>
            <person name="Kronenberg Z."/>
            <person name="Murali S."/>
            <person name="Gordon D."/>
            <person name="Cantsilieris S."/>
            <person name="Munson K."/>
            <person name="Nelson B."/>
            <person name="Raja A."/>
            <person name="Underwood J."/>
            <person name="Diekhans M."/>
            <person name="Fiddes I."/>
            <person name="Haussler D."/>
            <person name="Eichler E."/>
        </authorList>
    </citation>
    <scope>NUCLEOTIDE SEQUENCE [LARGE SCALE GENOMIC DNA]</scope>
    <source>
        <strain evidence="1">Yerkes chimp pedigree #C0471</strain>
        <tissue evidence="1">Blood</tissue>
    </source>
</reference>
<dbReference type="PRINTS" id="PR01678">
    <property type="entry name" value="KIR5CHANNEL"/>
</dbReference>
<evidence type="ECO:0000313" key="1">
    <source>
        <dbReference type="EMBL" id="PNI35636.1"/>
    </source>
</evidence>
<dbReference type="GO" id="GO:0016020">
    <property type="term" value="C:membrane"/>
    <property type="evidence" value="ECO:0007669"/>
    <property type="project" value="InterPro"/>
</dbReference>
<gene>
    <name evidence="1" type="ORF">CK820_G0038077</name>
</gene>
<dbReference type="InterPro" id="IPR008061">
    <property type="entry name" value="K_chnl_inward-rec_Kir5"/>
</dbReference>
<name>A0A2J8KKV5_PANTR</name>
<dbReference type="EMBL" id="NBAG03000357">
    <property type="protein sequence ID" value="PNI35645.1"/>
    <property type="molecule type" value="Genomic_DNA"/>
</dbReference>
<proteinExistence type="predicted"/>
<feature type="non-terminal residue" evidence="1">
    <location>
        <position position="35"/>
    </location>
</feature>
<sequence length="35" mass="4182">MSYYGSSYHIVNVDAKYPGYPPEHIIAEKRRARRR</sequence>